<feature type="compositionally biased region" description="Low complexity" evidence="2">
    <location>
        <begin position="42"/>
        <end position="56"/>
    </location>
</feature>
<feature type="coiled-coil region" evidence="1">
    <location>
        <begin position="371"/>
        <end position="568"/>
    </location>
</feature>
<feature type="domain" description="DUF7653" evidence="3">
    <location>
        <begin position="606"/>
        <end position="732"/>
    </location>
</feature>
<sequence>MFSETPWVNVAEKLSSLQILESSQTNKETASPGGCSNLAEGNNSLSDSSGSTSNRSETLHRNARVQLDYLSRAPQRLSKSKKNGDSVICMADTFEKPNSHNSCKNHRSSAQNSPDISPVLLRCKSSGETQISDRSKALDVYTDQEQHEIVPEKDYQGPSCTGDYHSQTEYRMIPSLGCPPRVLHMAPVSPNYGEEKMMSCSFREEKGSHHHVFIQDDAGDNLQPPTPWKYAKKITQTLDHELSGTPKGKLQDYGSETTTTIEDIYEDTSDLHYSFQPNNPAQSSAHVHLDPMTVPTDTHSREDAQFLERLTCFLGDDLTCSKHESSICLEKHEEKTDRELIRKLKEMEEKITLLPEVDPDIEKFQNGGLCMSSLEQMLSNIIEDRKNLKMELSFQLHCRIAERSLMKAALKQAKIDLDTKTRKVEEENNEFQTYLENELDRRSGDWLLKLEKLEAEEHRLRTRMREVAEQNVSLQRQISFLSGREMEARSRIMDSELQFNSLAMKLEEARNENERLSQGLSELQELSDGAKADRDCIATAYKEKERESKELQKAVVRLQRMCNEQEITINGLGQGFSDEVMKQSLENGDLVRKLQNEQLRLAGVEQKLRREVESYRFEVGSLRHENIHLLERLQGNGSSCGISLFRLDQELLARIDCLKNEGVSLLDDSSKLCAKLLEFVKGKQSGDGQKVVDEFNGYTVVEFNVKFQNLREAIKTFRRSLQTVSSILDEKSTTGSSDGQLQTPGSGLSTQLKCNVPLDKMEHDLKMQILLTRVLQEKLYHKELDLEQLQAELASSVGSNEILKSEIQRLQDGLSCLRHKTNEMELQMLEKDDNLDQLHIDLQECKKELTKVRGTMPQVSEERDRLWEEVKQLKEINMLLQREVKYLIKKIEALDEDLLIKDGQITMLKDSLHENPFTAEFSLE</sequence>
<name>A0A843XAQ3_COLES</name>
<evidence type="ECO:0000256" key="2">
    <source>
        <dbReference type="SAM" id="MobiDB-lite"/>
    </source>
</evidence>
<dbReference type="PANTHER" id="PTHR47491:SF5">
    <property type="entry name" value="CAP-GLY DOMAIN LINKER"/>
    <property type="match status" value="1"/>
</dbReference>
<evidence type="ECO:0000259" key="3">
    <source>
        <dbReference type="Pfam" id="PF24670"/>
    </source>
</evidence>
<dbReference type="Pfam" id="PF24670">
    <property type="entry name" value="DUF7653"/>
    <property type="match status" value="1"/>
</dbReference>
<accession>A0A843XAQ3</accession>
<gene>
    <name evidence="4" type="ORF">Taro_049386</name>
</gene>
<dbReference type="PANTHER" id="PTHR47491">
    <property type="entry name" value="CAP-GLY DOMAIN LINKER"/>
    <property type="match status" value="1"/>
</dbReference>
<proteinExistence type="predicted"/>
<reference evidence="4" key="1">
    <citation type="submission" date="2017-07" db="EMBL/GenBank/DDBJ databases">
        <title>Taro Niue Genome Assembly and Annotation.</title>
        <authorList>
            <person name="Atibalentja N."/>
            <person name="Keating K."/>
            <person name="Fields C.J."/>
        </authorList>
    </citation>
    <scope>NUCLEOTIDE SEQUENCE</scope>
    <source>
        <strain evidence="4">Niue_2</strain>
        <tissue evidence="4">Leaf</tissue>
    </source>
</reference>
<feature type="region of interest" description="Disordered" evidence="2">
    <location>
        <begin position="22"/>
        <end position="63"/>
    </location>
</feature>
<dbReference type="EMBL" id="NMUH01006998">
    <property type="protein sequence ID" value="MQM16429.1"/>
    <property type="molecule type" value="Genomic_DNA"/>
</dbReference>
<dbReference type="InterPro" id="IPR056070">
    <property type="entry name" value="DUF7653"/>
</dbReference>
<dbReference type="AlphaFoldDB" id="A0A843XAQ3"/>
<organism evidence="4 5">
    <name type="scientific">Colocasia esculenta</name>
    <name type="common">Wild taro</name>
    <name type="synonym">Arum esculentum</name>
    <dbReference type="NCBI Taxonomy" id="4460"/>
    <lineage>
        <taxon>Eukaryota</taxon>
        <taxon>Viridiplantae</taxon>
        <taxon>Streptophyta</taxon>
        <taxon>Embryophyta</taxon>
        <taxon>Tracheophyta</taxon>
        <taxon>Spermatophyta</taxon>
        <taxon>Magnoliopsida</taxon>
        <taxon>Liliopsida</taxon>
        <taxon>Araceae</taxon>
        <taxon>Aroideae</taxon>
        <taxon>Colocasieae</taxon>
        <taxon>Colocasia</taxon>
    </lineage>
</organism>
<evidence type="ECO:0000313" key="4">
    <source>
        <dbReference type="EMBL" id="MQM16429.1"/>
    </source>
</evidence>
<feature type="coiled-coil region" evidence="1">
    <location>
        <begin position="786"/>
        <end position="848"/>
    </location>
</feature>
<dbReference type="OrthoDB" id="1938127at2759"/>
<evidence type="ECO:0000313" key="5">
    <source>
        <dbReference type="Proteomes" id="UP000652761"/>
    </source>
</evidence>
<comment type="caution">
    <text evidence="4">The sequence shown here is derived from an EMBL/GenBank/DDBJ whole genome shotgun (WGS) entry which is preliminary data.</text>
</comment>
<dbReference type="Proteomes" id="UP000652761">
    <property type="component" value="Unassembled WGS sequence"/>
</dbReference>
<evidence type="ECO:0000256" key="1">
    <source>
        <dbReference type="SAM" id="Coils"/>
    </source>
</evidence>
<feature type="region of interest" description="Disordered" evidence="2">
    <location>
        <begin position="98"/>
        <end position="118"/>
    </location>
</feature>
<keyword evidence="1" id="KW-0175">Coiled coil</keyword>
<protein>
    <recommendedName>
        <fullName evidence="3">DUF7653 domain-containing protein</fullName>
    </recommendedName>
</protein>
<keyword evidence="5" id="KW-1185">Reference proteome</keyword>